<dbReference type="GO" id="GO:0016757">
    <property type="term" value="F:glycosyltransferase activity"/>
    <property type="evidence" value="ECO:0007669"/>
    <property type="project" value="InterPro"/>
</dbReference>
<dbReference type="Proteomes" id="UP000226712">
    <property type="component" value="Unassembled WGS sequence"/>
</dbReference>
<dbReference type="PANTHER" id="PTHR46401">
    <property type="entry name" value="GLYCOSYLTRANSFERASE WBBK-RELATED"/>
    <property type="match status" value="1"/>
</dbReference>
<dbReference type="EMBL" id="NZBD01000013">
    <property type="protein sequence ID" value="MAG18207.1"/>
    <property type="molecule type" value="Genomic_DNA"/>
</dbReference>
<evidence type="ECO:0000313" key="4">
    <source>
        <dbReference type="Proteomes" id="UP000226712"/>
    </source>
</evidence>
<sequence length="334" mass="38035">MKIAIFHDFLDQKGGGERLVLETAKNLNADIITAGFDKDILSNLGFKDQKVIVLPSFTTNKRLRDFSAAFAFLNCNFSNSYDFFIFSGALTLFASNKHSPNFFYCHETPEGILKPIFKKFIKNQKNIIANSKRTEQKLLKEFKVKSKIIYPIITTNNFYNKKSKGYWLSVNRLYPRKRIGLQLDVFKLLQNKKLIIIGDYHSRLAEEEYKDFLLKNKSSNVQFALNVTQKELQKLYSECEGFIATSEDEPFGMSVVEAMASGKGVVCVDEGGFRETVIDNKTGFLVNANPSDLVGAVNNVSRDPGRFKIASIEQAKNFDSKIFFKNIKKEINLE</sequence>
<evidence type="ECO:0000256" key="1">
    <source>
        <dbReference type="ARBA" id="ARBA00022679"/>
    </source>
</evidence>
<dbReference type="PANTHER" id="PTHR46401:SF2">
    <property type="entry name" value="GLYCOSYLTRANSFERASE WBBK-RELATED"/>
    <property type="match status" value="1"/>
</dbReference>
<dbReference type="Pfam" id="PF00534">
    <property type="entry name" value="Glycos_transf_1"/>
    <property type="match status" value="1"/>
</dbReference>
<keyword evidence="1 3" id="KW-0808">Transferase</keyword>
<evidence type="ECO:0000313" key="3">
    <source>
        <dbReference type="EMBL" id="MAG18207.1"/>
    </source>
</evidence>
<feature type="domain" description="Glycosyl transferase family 1" evidence="2">
    <location>
        <begin position="162"/>
        <end position="306"/>
    </location>
</feature>
<dbReference type="InterPro" id="IPR001296">
    <property type="entry name" value="Glyco_trans_1"/>
</dbReference>
<reference evidence="4" key="1">
    <citation type="submission" date="2017-09" db="EMBL/GenBank/DDBJ databases">
        <title>The Reconstruction of 2,631 Draft Metagenome-Assembled Genomes from the Global Oceans.</title>
        <authorList>
            <person name="Tully B.J."/>
            <person name="Graham E.D."/>
            <person name="Heidelberg J.F."/>
        </authorList>
    </citation>
    <scope>NUCLEOTIDE SEQUENCE [LARGE SCALE GENOMIC DNA]</scope>
</reference>
<evidence type="ECO:0000259" key="2">
    <source>
        <dbReference type="Pfam" id="PF00534"/>
    </source>
</evidence>
<dbReference type="AlphaFoldDB" id="A0A2D6LPV0"/>
<gene>
    <name evidence="3" type="ORF">CL944_01900</name>
</gene>
<comment type="caution">
    <text evidence="3">The sequence shown here is derived from an EMBL/GenBank/DDBJ whole genome shotgun (WGS) entry which is preliminary data.</text>
</comment>
<protein>
    <submittedName>
        <fullName evidence="3">Mannosyl transferase</fullName>
    </submittedName>
</protein>
<name>A0A2D6LPV0_9ARCH</name>
<proteinExistence type="predicted"/>
<dbReference type="SUPFAM" id="SSF53756">
    <property type="entry name" value="UDP-Glycosyltransferase/glycogen phosphorylase"/>
    <property type="match status" value="1"/>
</dbReference>
<dbReference type="Gene3D" id="3.40.50.2000">
    <property type="entry name" value="Glycogen Phosphorylase B"/>
    <property type="match status" value="2"/>
</dbReference>
<organism evidence="3 4">
    <name type="scientific">Candidatus Iainarchaeum sp</name>
    <dbReference type="NCBI Taxonomy" id="3101447"/>
    <lineage>
        <taxon>Archaea</taxon>
        <taxon>Candidatus Iainarchaeota</taxon>
        <taxon>Candidatus Iainarchaeia</taxon>
        <taxon>Candidatus Iainarchaeales</taxon>
        <taxon>Candidatus Iainarchaeaceae</taxon>
        <taxon>Candidatus Iainarchaeum</taxon>
    </lineage>
</organism>
<accession>A0A2D6LPV0</accession>